<proteinExistence type="predicted"/>
<evidence type="ECO:0000256" key="1">
    <source>
        <dbReference type="SAM" id="MobiDB-lite"/>
    </source>
</evidence>
<dbReference type="Proteomes" id="UP000317904">
    <property type="component" value="Unassembled WGS sequence"/>
</dbReference>
<organism evidence="4 5">
    <name type="scientific">Mycoplasma struthionis</name>
    <dbReference type="NCBI Taxonomy" id="538220"/>
    <lineage>
        <taxon>Bacteria</taxon>
        <taxon>Bacillati</taxon>
        <taxon>Mycoplasmatota</taxon>
        <taxon>Mollicutes</taxon>
        <taxon>Mycoplasmataceae</taxon>
        <taxon>Mycoplasma</taxon>
    </lineage>
</organism>
<evidence type="ECO:0000313" key="5">
    <source>
        <dbReference type="Proteomes" id="UP000317904"/>
    </source>
</evidence>
<comment type="caution">
    <text evidence="4">The sequence shown here is derived from an EMBL/GenBank/DDBJ whole genome shotgun (WGS) entry which is preliminary data.</text>
</comment>
<name>A0A502M6C5_9MOLU</name>
<feature type="signal peptide" evidence="2">
    <location>
        <begin position="1"/>
        <end position="28"/>
    </location>
</feature>
<dbReference type="EMBL" id="VFSY01000022">
    <property type="protein sequence ID" value="TPI02273.1"/>
    <property type="molecule type" value="Genomic_DNA"/>
</dbReference>
<evidence type="ECO:0000313" key="4">
    <source>
        <dbReference type="EMBL" id="TPI02273.1"/>
    </source>
</evidence>
<dbReference type="NCBIfam" id="NF045842">
    <property type="entry name" value="MIP_near_MIB"/>
    <property type="match status" value="1"/>
</dbReference>
<feature type="compositionally biased region" description="Basic and acidic residues" evidence="1">
    <location>
        <begin position="29"/>
        <end position="57"/>
    </location>
</feature>
<evidence type="ECO:0000256" key="2">
    <source>
        <dbReference type="SAM" id="SignalP"/>
    </source>
</evidence>
<dbReference type="NCBIfam" id="NF045841">
    <property type="entry name" value="Ig_SerProt_MIP"/>
    <property type="match status" value="1"/>
</dbReference>
<gene>
    <name evidence="4" type="ORF">FJM01_01230</name>
</gene>
<dbReference type="InterPro" id="IPR022382">
    <property type="entry name" value="Mycoplasma_peptidase_DUF31"/>
</dbReference>
<dbReference type="Pfam" id="PF01732">
    <property type="entry name" value="Mycop_pep_DUF31"/>
    <property type="match status" value="1"/>
</dbReference>
<evidence type="ECO:0000259" key="3">
    <source>
        <dbReference type="Pfam" id="PF01732"/>
    </source>
</evidence>
<feature type="chain" id="PRO_5021335448" description="DUF31 domain-containing protein" evidence="2">
    <location>
        <begin position="29"/>
        <end position="773"/>
    </location>
</feature>
<protein>
    <recommendedName>
        <fullName evidence="3">DUF31 domain-containing protein</fullName>
    </recommendedName>
</protein>
<feature type="region of interest" description="Disordered" evidence="1">
    <location>
        <begin position="28"/>
        <end position="105"/>
    </location>
</feature>
<reference evidence="4 5" key="1">
    <citation type="submission" date="2019-06" db="EMBL/GenBank/DDBJ databases">
        <title>A comparative genomics study of ostrich specific Mycoplasmas.</title>
        <authorList>
            <person name="Botes A."/>
            <person name="Nel T."/>
        </authorList>
    </citation>
    <scope>NUCLEOTIDE SEQUENCE [LARGE SCALE GENOMIC DNA]</scope>
    <source>
        <strain evidence="4 5">Ms01</strain>
    </source>
</reference>
<accession>A0A502M6C5</accession>
<dbReference type="AlphaFoldDB" id="A0A502M6C5"/>
<keyword evidence="2" id="KW-0732">Signal</keyword>
<dbReference type="RefSeq" id="WP_140700992.1">
    <property type="nucleotide sequence ID" value="NZ_VFSY01000022.1"/>
</dbReference>
<dbReference type="PROSITE" id="PS51257">
    <property type="entry name" value="PROKAR_LIPOPROTEIN"/>
    <property type="match status" value="1"/>
</dbReference>
<feature type="domain" description="DUF31" evidence="3">
    <location>
        <begin position="207"/>
        <end position="687"/>
    </location>
</feature>
<sequence>MKKVKKLTLLLNAILIPTVLPIISASCAKPEKGKLDKTNENNSGKVKEEEKTKEKNKTRVPGQPDPGDDVEVDPAGPPLRYPGDGSFGELGAGRNATVPDIDPKTFNALPNEEEKYKVEEASYIKGLESNDFFPKYSTFDATKFDVEKFDRDAKANNLPSFKDSVLKDFSVPNRDGKLVLNPFGNSLKGPYWQSEPLDAGRSRFIPNDKYKELLNQSFRIIFANTNEDLQNQTTATWGTTWILDYAKSDPNESYPTKWYLATNLHVAMSFRQGESHRDDPYHNISNGAEEAENYKKAEAEYNSSFENLKVQAKQLGYYEIPLTEYGVPVGGTTEPEFNWGKIYTDPRMKPHVNRFETAQKAFQAAQAASKGKTSRITLERFRRDTPLKTRLNYTYNDSNVEKITLDPEQVKIVYAGTNFLKTNPSDYVANDNLKNLQEMADFAVLEIDFSKSTSFRVTRNDRDFANYYFNNNINTPQDFAKYVTNDYANLPKEEQAKPANFDINEIYNKLNEDKVTVSYDTQKPDPNNPNGLIDTTIQTKTNKLNVNFLALGFPNAEGDNQIEDEKFLTPTDRISLRGAAAVWVNKPKNLKRTTDEEGWGVSRSLAIRNFRTKPGIFDLTIVSPTISDGASGFTVPKFFEEKDAPWKGKEFLFYGLGFSLNSWEPLGGSSGSQVRDIDRNIVGINFAAGDSAAVSLISLVLALRSNGIDYKGAYGKYNLEQYDLVYGGGKNQRTSYRQALEKLYNGDYKTHLFPEGVKNIPVDHQFKNTTSKR</sequence>